<dbReference type="Proteomes" id="UP000662074">
    <property type="component" value="Unassembled WGS sequence"/>
</dbReference>
<gene>
    <name evidence="1" type="ORF">GCM10011425_22010</name>
</gene>
<keyword evidence="2" id="KW-1185">Reference proteome</keyword>
<protein>
    <submittedName>
        <fullName evidence="1">Uncharacterized protein</fullName>
    </submittedName>
</protein>
<name>A0A917N1Z6_9SPHI</name>
<accession>A0A917N1Z6</accession>
<dbReference type="RefSeq" id="WP_188416644.1">
    <property type="nucleotide sequence ID" value="NZ_BMDO01000005.1"/>
</dbReference>
<dbReference type="AlphaFoldDB" id="A0A917N1Z6"/>
<reference evidence="1" key="2">
    <citation type="submission" date="2020-09" db="EMBL/GenBank/DDBJ databases">
        <authorList>
            <person name="Sun Q."/>
            <person name="Sedlacek I."/>
        </authorList>
    </citation>
    <scope>NUCLEOTIDE SEQUENCE</scope>
    <source>
        <strain evidence="1">CCM 8711</strain>
    </source>
</reference>
<evidence type="ECO:0000313" key="2">
    <source>
        <dbReference type="Proteomes" id="UP000662074"/>
    </source>
</evidence>
<comment type="caution">
    <text evidence="1">The sequence shown here is derived from an EMBL/GenBank/DDBJ whole genome shotgun (WGS) entry which is preliminary data.</text>
</comment>
<evidence type="ECO:0000313" key="1">
    <source>
        <dbReference type="EMBL" id="GGI50989.1"/>
    </source>
</evidence>
<proteinExistence type="predicted"/>
<organism evidence="1 2">
    <name type="scientific">Mucilaginibacter galii</name>
    <dbReference type="NCBI Taxonomy" id="2005073"/>
    <lineage>
        <taxon>Bacteria</taxon>
        <taxon>Pseudomonadati</taxon>
        <taxon>Bacteroidota</taxon>
        <taxon>Sphingobacteriia</taxon>
        <taxon>Sphingobacteriales</taxon>
        <taxon>Sphingobacteriaceae</taxon>
        <taxon>Mucilaginibacter</taxon>
    </lineage>
</organism>
<sequence>MKLLIQPNIYAFEEKAPAFSLLFNRMSPSAYLRNVICFNPHERLVYFLEQEAVRKTEDVAVL</sequence>
<dbReference type="EMBL" id="BMDO01000005">
    <property type="protein sequence ID" value="GGI50989.1"/>
    <property type="molecule type" value="Genomic_DNA"/>
</dbReference>
<reference evidence="1" key="1">
    <citation type="journal article" date="2014" name="Int. J. Syst. Evol. Microbiol.">
        <title>Complete genome sequence of Corynebacterium casei LMG S-19264T (=DSM 44701T), isolated from a smear-ripened cheese.</title>
        <authorList>
            <consortium name="US DOE Joint Genome Institute (JGI-PGF)"/>
            <person name="Walter F."/>
            <person name="Albersmeier A."/>
            <person name="Kalinowski J."/>
            <person name="Ruckert C."/>
        </authorList>
    </citation>
    <scope>NUCLEOTIDE SEQUENCE</scope>
    <source>
        <strain evidence="1">CCM 8711</strain>
    </source>
</reference>